<evidence type="ECO:0000256" key="2">
    <source>
        <dbReference type="PROSITE-ProRule" id="PRU00192"/>
    </source>
</evidence>
<gene>
    <name evidence="5" type="ORF">CAS74_004047</name>
</gene>
<feature type="region of interest" description="Disordered" evidence="3">
    <location>
        <begin position="66"/>
        <end position="95"/>
    </location>
</feature>
<feature type="compositionally biased region" description="Polar residues" evidence="3">
    <location>
        <begin position="23"/>
        <end position="41"/>
    </location>
</feature>
<evidence type="ECO:0000256" key="1">
    <source>
        <dbReference type="ARBA" id="ARBA00022443"/>
    </source>
</evidence>
<dbReference type="Pfam" id="PF14604">
    <property type="entry name" value="SH3_9"/>
    <property type="match status" value="1"/>
</dbReference>
<dbReference type="VEuPathDB" id="FungiDB:C5L36_0B07850"/>
<dbReference type="SUPFAM" id="SSF50044">
    <property type="entry name" value="SH3-domain"/>
    <property type="match status" value="1"/>
</dbReference>
<proteinExistence type="predicted"/>
<evidence type="ECO:0000313" key="5">
    <source>
        <dbReference type="EMBL" id="OUT21049.1"/>
    </source>
</evidence>
<sequence>MVLEASAEKSREGEKRDIEKNIPETSTDNSWEIPQTSMEDSQLSKIIDIRVTPSIKDFAYDISDPRHFGIYDNDDSDDGDDNDDDRSNDEYDDIDDDYILQQGHSEGIYSKENLENYSDLKSEGNALFLDGSRQYGLERDQQRNDHTTNEILHAIALYPFVPENSNELPLVPDQVLIINYECGDGWLVAHDPQTGQTGLVPSEYIQMVGEAPAGSFDDQDNYEPIEDPSEEQLDELSPTYQSFVDDIKDARRFMPEILNGDVDDVPTESLGKLSI</sequence>
<feature type="compositionally biased region" description="Basic and acidic residues" evidence="3">
    <location>
        <begin position="1"/>
        <end position="22"/>
    </location>
</feature>
<dbReference type="AlphaFoldDB" id="A0A1Z8JKF8"/>
<dbReference type="EMBL" id="NHMM01000006">
    <property type="protein sequence ID" value="OUT21049.1"/>
    <property type="molecule type" value="Genomic_DNA"/>
</dbReference>
<evidence type="ECO:0000256" key="3">
    <source>
        <dbReference type="SAM" id="MobiDB-lite"/>
    </source>
</evidence>
<feature type="compositionally biased region" description="Acidic residues" evidence="3">
    <location>
        <begin position="72"/>
        <end position="95"/>
    </location>
</feature>
<dbReference type="Proteomes" id="UP000195871">
    <property type="component" value="Unassembled WGS sequence"/>
</dbReference>
<dbReference type="InterPro" id="IPR036028">
    <property type="entry name" value="SH3-like_dom_sf"/>
</dbReference>
<accession>A0A1Z8JKF8</accession>
<dbReference type="SMART" id="SM00326">
    <property type="entry name" value="SH3"/>
    <property type="match status" value="1"/>
</dbReference>
<reference evidence="5 6" key="1">
    <citation type="submission" date="2017-05" db="EMBL/GenBank/DDBJ databases">
        <title>The Genome Sequence of Candida krusei Ckrusei653.</title>
        <authorList>
            <person name="Cuomo C."/>
            <person name="Forche A."/>
            <person name="Young S."/>
            <person name="Abouelleil A."/>
            <person name="Cao P."/>
            <person name="Chapman S."/>
            <person name="Cusick C."/>
            <person name="Shea T."/>
            <person name="Nusbaum C."/>
            <person name="Birren B."/>
        </authorList>
    </citation>
    <scope>NUCLEOTIDE SEQUENCE [LARGE SCALE GENOMIC DNA]</scope>
    <source>
        <strain evidence="5 6">Ckrusei653</strain>
    </source>
</reference>
<name>A0A1Z8JKF8_PICKU</name>
<organism evidence="5 6">
    <name type="scientific">Pichia kudriavzevii</name>
    <name type="common">Yeast</name>
    <name type="synonym">Issatchenkia orientalis</name>
    <dbReference type="NCBI Taxonomy" id="4909"/>
    <lineage>
        <taxon>Eukaryota</taxon>
        <taxon>Fungi</taxon>
        <taxon>Dikarya</taxon>
        <taxon>Ascomycota</taxon>
        <taxon>Saccharomycotina</taxon>
        <taxon>Pichiomycetes</taxon>
        <taxon>Pichiales</taxon>
        <taxon>Pichiaceae</taxon>
        <taxon>Pichia</taxon>
    </lineage>
</organism>
<dbReference type="PROSITE" id="PS50002">
    <property type="entry name" value="SH3"/>
    <property type="match status" value="1"/>
</dbReference>
<dbReference type="InterPro" id="IPR001452">
    <property type="entry name" value="SH3_domain"/>
</dbReference>
<evidence type="ECO:0000313" key="6">
    <source>
        <dbReference type="Proteomes" id="UP000195871"/>
    </source>
</evidence>
<feature type="domain" description="SH3" evidence="4">
    <location>
        <begin position="149"/>
        <end position="210"/>
    </location>
</feature>
<keyword evidence="1 2" id="KW-0728">SH3 domain</keyword>
<dbReference type="Gene3D" id="2.30.30.40">
    <property type="entry name" value="SH3 Domains"/>
    <property type="match status" value="1"/>
</dbReference>
<feature type="region of interest" description="Disordered" evidence="3">
    <location>
        <begin position="1"/>
        <end position="41"/>
    </location>
</feature>
<protein>
    <recommendedName>
        <fullName evidence="4">SH3 domain-containing protein</fullName>
    </recommendedName>
</protein>
<evidence type="ECO:0000259" key="4">
    <source>
        <dbReference type="PROSITE" id="PS50002"/>
    </source>
</evidence>
<comment type="caution">
    <text evidence="5">The sequence shown here is derived from an EMBL/GenBank/DDBJ whole genome shotgun (WGS) entry which is preliminary data.</text>
</comment>